<dbReference type="OrthoDB" id="9892839at2"/>
<feature type="signal peptide" evidence="1">
    <location>
        <begin position="1"/>
        <end position="21"/>
    </location>
</feature>
<dbReference type="AlphaFoldDB" id="A0A1Q2D1A1"/>
<feature type="chain" id="PRO_5012117168" description="Lipoprotein" evidence="1">
    <location>
        <begin position="22"/>
        <end position="171"/>
    </location>
</feature>
<protein>
    <recommendedName>
        <fullName evidence="4">Lipoprotein</fullName>
    </recommendedName>
</protein>
<keyword evidence="3" id="KW-1185">Reference proteome</keyword>
<evidence type="ECO:0000313" key="3">
    <source>
        <dbReference type="Proteomes" id="UP000188235"/>
    </source>
</evidence>
<evidence type="ECO:0000313" key="2">
    <source>
        <dbReference type="EMBL" id="AQP52148.1"/>
    </source>
</evidence>
<dbReference type="PROSITE" id="PS51257">
    <property type="entry name" value="PROKAR_LIPOPROTEIN"/>
    <property type="match status" value="1"/>
</dbReference>
<accession>A0A1Q2D1A1</accession>
<gene>
    <name evidence="2" type="ORF">BW733_16295</name>
</gene>
<dbReference type="RefSeq" id="WP_077352104.1">
    <property type="nucleotide sequence ID" value="NZ_CP019607.1"/>
</dbReference>
<proteinExistence type="predicted"/>
<evidence type="ECO:0008006" key="4">
    <source>
        <dbReference type="Google" id="ProtNLM"/>
    </source>
</evidence>
<keyword evidence="1" id="KW-0732">Signal</keyword>
<dbReference type="Proteomes" id="UP000188235">
    <property type="component" value="Chromosome"/>
</dbReference>
<reference evidence="2 3" key="1">
    <citation type="journal article" date="2008" name="Int. J. Syst. Evol. Microbiol.">
        <title>Tessaracoccus flavescens sp. nov., isolated from marine sediment.</title>
        <authorList>
            <person name="Lee D.W."/>
            <person name="Lee S.D."/>
        </authorList>
    </citation>
    <scope>NUCLEOTIDE SEQUENCE [LARGE SCALE GENOMIC DNA]</scope>
    <source>
        <strain evidence="2 3">SST-39T</strain>
    </source>
</reference>
<dbReference type="KEGG" id="tfa:BW733_16295"/>
<evidence type="ECO:0000256" key="1">
    <source>
        <dbReference type="SAM" id="SignalP"/>
    </source>
</evidence>
<sequence length="171" mass="18947">MDRARRPTLALLSALTLAACAAEPAEQIELPEPARFTADHLRWLEAKAENTPIGCVTELGHSSPNWRYLPLECDGVEQKGDGEGQKIPALRFDDLSALAYEETRPGVELAFDEGDTYVCTNECDNYTSRIAAFRVSGDDFDGYLAADVDARRVDEEAWRSWIEGTSFDLGE</sequence>
<organism evidence="2 3">
    <name type="scientific">Tessaracoccus flavescens</name>
    <dbReference type="NCBI Taxonomy" id="399497"/>
    <lineage>
        <taxon>Bacteria</taxon>
        <taxon>Bacillati</taxon>
        <taxon>Actinomycetota</taxon>
        <taxon>Actinomycetes</taxon>
        <taxon>Propionibacteriales</taxon>
        <taxon>Propionibacteriaceae</taxon>
        <taxon>Tessaracoccus</taxon>
    </lineage>
</organism>
<name>A0A1Q2D1A1_9ACTN</name>
<dbReference type="STRING" id="399497.BW733_16295"/>
<dbReference type="EMBL" id="CP019607">
    <property type="protein sequence ID" value="AQP52148.1"/>
    <property type="molecule type" value="Genomic_DNA"/>
</dbReference>